<dbReference type="EMBL" id="JBJQND010000012">
    <property type="protein sequence ID" value="KAL3860826.1"/>
    <property type="molecule type" value="Genomic_DNA"/>
</dbReference>
<accession>A0ABD3VGV4</accession>
<dbReference type="InterPro" id="IPR012674">
    <property type="entry name" value="Calycin"/>
</dbReference>
<evidence type="ECO:0000259" key="3">
    <source>
        <dbReference type="Pfam" id="PF00061"/>
    </source>
</evidence>
<dbReference type="Pfam" id="PF00061">
    <property type="entry name" value="Lipocalin"/>
    <property type="match status" value="1"/>
</dbReference>
<dbReference type="Proteomes" id="UP001634394">
    <property type="component" value="Unassembled WGS sequence"/>
</dbReference>
<comment type="similarity">
    <text evidence="1">Belongs to the calycin superfamily. Fatty-acid binding protein (FABP) family.</text>
</comment>
<reference evidence="4 5" key="1">
    <citation type="submission" date="2024-11" db="EMBL/GenBank/DDBJ databases">
        <title>Chromosome-level genome assembly of the freshwater bivalve Anodonta woodiana.</title>
        <authorList>
            <person name="Chen X."/>
        </authorList>
    </citation>
    <scope>NUCLEOTIDE SEQUENCE [LARGE SCALE GENOMIC DNA]</scope>
    <source>
        <strain evidence="4">MN2024</strain>
        <tissue evidence="4">Gills</tissue>
    </source>
</reference>
<dbReference type="Gene3D" id="2.40.128.20">
    <property type="match status" value="1"/>
</dbReference>
<evidence type="ECO:0000313" key="5">
    <source>
        <dbReference type="Proteomes" id="UP001634394"/>
    </source>
</evidence>
<evidence type="ECO:0000256" key="2">
    <source>
        <dbReference type="ARBA" id="ARBA00023121"/>
    </source>
</evidence>
<comment type="caution">
    <text evidence="4">The sequence shown here is derived from an EMBL/GenBank/DDBJ whole genome shotgun (WGS) entry which is preliminary data.</text>
</comment>
<dbReference type="CDD" id="cd00742">
    <property type="entry name" value="FABP"/>
    <property type="match status" value="1"/>
</dbReference>
<keyword evidence="2" id="KW-0446">Lipid-binding</keyword>
<dbReference type="SUPFAM" id="SSF50814">
    <property type="entry name" value="Lipocalins"/>
    <property type="match status" value="1"/>
</dbReference>
<proteinExistence type="inferred from homology"/>
<evidence type="ECO:0000313" key="4">
    <source>
        <dbReference type="EMBL" id="KAL3860826.1"/>
    </source>
</evidence>
<dbReference type="InterPro" id="IPR000566">
    <property type="entry name" value="Lipocln_cytosolic_FA-bd_dom"/>
</dbReference>
<feature type="domain" description="Lipocalin/cytosolic fatty-acid binding" evidence="3">
    <location>
        <begin position="30"/>
        <end position="119"/>
    </location>
</feature>
<evidence type="ECO:0000256" key="1">
    <source>
        <dbReference type="ARBA" id="ARBA00008390"/>
    </source>
</evidence>
<dbReference type="PANTHER" id="PTHR11955">
    <property type="entry name" value="FATTY ACID BINDING PROTEIN"/>
    <property type="match status" value="1"/>
</dbReference>
<dbReference type="InterPro" id="IPR031259">
    <property type="entry name" value="ILBP"/>
</dbReference>
<gene>
    <name evidence="4" type="ORF">ACJMK2_010891</name>
</gene>
<organism evidence="4 5">
    <name type="scientific">Sinanodonta woodiana</name>
    <name type="common">Chinese pond mussel</name>
    <name type="synonym">Anodonta woodiana</name>
    <dbReference type="NCBI Taxonomy" id="1069815"/>
    <lineage>
        <taxon>Eukaryota</taxon>
        <taxon>Metazoa</taxon>
        <taxon>Spiralia</taxon>
        <taxon>Lophotrochozoa</taxon>
        <taxon>Mollusca</taxon>
        <taxon>Bivalvia</taxon>
        <taxon>Autobranchia</taxon>
        <taxon>Heteroconchia</taxon>
        <taxon>Palaeoheterodonta</taxon>
        <taxon>Unionida</taxon>
        <taxon>Unionoidea</taxon>
        <taxon>Unionidae</taxon>
        <taxon>Unioninae</taxon>
        <taxon>Sinanodonta</taxon>
    </lineage>
</organism>
<dbReference type="AlphaFoldDB" id="A0ABD3VGV4"/>
<sequence length="137" mass="15783">MYNKCSKCMSYLRMYNNVVNICVGIIIRQAVKRLTTYEIIKKIGDDWSLDIISTFKDVHLKFKLGEEFDETTGDGRQMKSVFNLENKKLVHFQKATVVGGVDSVVTRECLDDDTMIVTLDAVGKNVRTVRTFKRHVR</sequence>
<protein>
    <recommendedName>
        <fullName evidence="3">Lipocalin/cytosolic fatty-acid binding domain-containing protein</fullName>
    </recommendedName>
</protein>
<keyword evidence="5" id="KW-1185">Reference proteome</keyword>
<name>A0ABD3VGV4_SINWO</name>
<dbReference type="GO" id="GO:0008289">
    <property type="term" value="F:lipid binding"/>
    <property type="evidence" value="ECO:0007669"/>
    <property type="project" value="UniProtKB-KW"/>
</dbReference>